<dbReference type="Gene3D" id="2.60.120.10">
    <property type="entry name" value="Jelly Rolls"/>
    <property type="match status" value="1"/>
</dbReference>
<dbReference type="EMBL" id="VRTS01000009">
    <property type="protein sequence ID" value="TXK60482.1"/>
    <property type="molecule type" value="Genomic_DNA"/>
</dbReference>
<proteinExistence type="predicted"/>
<dbReference type="InterPro" id="IPR014710">
    <property type="entry name" value="RmlC-like_jellyroll"/>
</dbReference>
<keyword evidence="3" id="KW-1185">Reference proteome</keyword>
<evidence type="ECO:0000259" key="1">
    <source>
        <dbReference type="Pfam" id="PF07883"/>
    </source>
</evidence>
<dbReference type="InterPro" id="IPR053146">
    <property type="entry name" value="QDO-like"/>
</dbReference>
<reference evidence="2 3" key="1">
    <citation type="submission" date="2019-08" db="EMBL/GenBank/DDBJ databases">
        <authorList>
            <person name="Karlyshev A.V."/>
        </authorList>
    </citation>
    <scope>NUCLEOTIDE SEQUENCE [LARGE SCALE GENOMIC DNA]</scope>
    <source>
        <strain evidence="2 3">Alg18-2.2</strain>
    </source>
</reference>
<gene>
    <name evidence="2" type="ORF">FU658_11845</name>
</gene>
<name>A0A5C8KKD7_9GAMM</name>
<evidence type="ECO:0000313" key="2">
    <source>
        <dbReference type="EMBL" id="TXK60482.1"/>
    </source>
</evidence>
<evidence type="ECO:0000313" key="3">
    <source>
        <dbReference type="Proteomes" id="UP000321248"/>
    </source>
</evidence>
<feature type="domain" description="Cupin type-2" evidence="1">
    <location>
        <begin position="37"/>
        <end position="103"/>
    </location>
</feature>
<dbReference type="PANTHER" id="PTHR36440:SF1">
    <property type="entry name" value="PUTATIVE (AFU_ORTHOLOGUE AFUA_8G07350)-RELATED"/>
    <property type="match status" value="1"/>
</dbReference>
<dbReference type="Proteomes" id="UP000321248">
    <property type="component" value="Unassembled WGS sequence"/>
</dbReference>
<dbReference type="RefSeq" id="WP_147892275.1">
    <property type="nucleotide sequence ID" value="NZ_VRTS01000009.1"/>
</dbReference>
<protein>
    <submittedName>
        <fullName evidence="2">Cupin domain-containing protein</fullName>
    </submittedName>
</protein>
<dbReference type="Pfam" id="PF07883">
    <property type="entry name" value="Cupin_2"/>
    <property type="match status" value="1"/>
</dbReference>
<comment type="caution">
    <text evidence="2">The sequence shown here is derived from an EMBL/GenBank/DDBJ whole genome shotgun (WGS) entry which is preliminary data.</text>
</comment>
<dbReference type="InterPro" id="IPR011051">
    <property type="entry name" value="RmlC_Cupin_sf"/>
</dbReference>
<organism evidence="2 3">
    <name type="scientific">Alkalisalibacterium limincola</name>
    <dbReference type="NCBI Taxonomy" id="2699169"/>
    <lineage>
        <taxon>Bacteria</taxon>
        <taxon>Pseudomonadati</taxon>
        <taxon>Pseudomonadota</taxon>
        <taxon>Gammaproteobacteria</taxon>
        <taxon>Lysobacterales</taxon>
        <taxon>Lysobacteraceae</taxon>
        <taxon>Alkalisalibacterium</taxon>
    </lineage>
</organism>
<dbReference type="AlphaFoldDB" id="A0A5C8KKD7"/>
<dbReference type="InterPro" id="IPR013096">
    <property type="entry name" value="Cupin_2"/>
</dbReference>
<dbReference type="PANTHER" id="PTHR36440">
    <property type="entry name" value="PUTATIVE (AFU_ORTHOLOGUE AFUA_8G07350)-RELATED"/>
    <property type="match status" value="1"/>
</dbReference>
<accession>A0A5C8KKD7</accession>
<sequence length="119" mass="12991">MAQDVSDISTAEHYTWGGVCDGWHLLKDPALSVIQERVPPSVGEAPHFHVRARQFFYVLSGTATMEFGDKKVTFGPNQGLHVPPNTPHRFVNYSDADVVFLVISSPTTAGDRIDVSGPP</sequence>
<dbReference type="SUPFAM" id="SSF51182">
    <property type="entry name" value="RmlC-like cupins"/>
    <property type="match status" value="1"/>
</dbReference>
<dbReference type="OrthoDB" id="9806121at2"/>